<dbReference type="Proteomes" id="UP000682951">
    <property type="component" value="Unassembled WGS sequence"/>
</dbReference>
<sequence length="935" mass="107161">MKPFLALKASAGSGKTFALSVRFITLVLNVANANEIIALTFTKKAANEMKERIINTFLGLNSNEYEAELNTICDELDMSREEVLNLRDKRLNSFLQTNLKIGTFDSFFATILRQFSLNLGLSSDFDINSNLNSLQRIKFIKKVSWDERILRSLAEFITFAERSKSSFFESLEMFYENFDTIGGDNITKLPNTTKIDNTLAKLYEYAIQHKGSNIAINSFAPASVQELIKRGFLDHESLEYRTYTKIYTLKMDELFFELKTNLKQYFDEFEAYKLSELNKFLQIYKNTKLELNREQNMLSFGDISKLTHNLLVDSIDAQMLYFRLDGRINHLLIDEFQDTNVTQYDIMRPLIAEIVAGYGQNGLGSFFYVGDTKQSIYRFRGGKKELFDKLKSDFPQIIDDSLDTNYRSQKALVKFTNSIFASKIDDFKPQKAGVKKQGFKSVSGECEYFNVEPDDYGHLSVVGSNDIVFEAVNQVKILIQNGINVSDITILCWKNDDINKIATALELEHVPSIAEGNLALLQSPLVRAVVEYVKFCIFGDRLYQLNVQAIIKTKIIKIEINFHKSVPQTLHYLVKKLGIDGSNADILRLIELSSGYENIINFIFNLDKFDATASAKSINGVRIMTLHKSKGLQFENVIVCDKIGGDRNNKPSFVTEYSIKNGWNIKYNVARESFDSDFKEQQELIKKLEYEENINKIYVAFTRAINSLTIIKKTNPNGKNPSFFTAYETGSGGNKKLVEYLDLKEFSFGDIIPSQVQKIVKNSNFEHIELVKIAKQNIDESVRESGKNLNAIYIGLALHYLLEMSVKFDEQHLSVARDLMCNKFHKFLSQNELDDIFLRGLNLINDKKFKTLTSNKEIYKEQPFRFDGALRQLDLLCVGRSEICIIDYKTSRKNIDENILQVIGYKSAMSKIYSDFKIRSVIFYALKDEVSCIEV</sequence>
<dbReference type="InterPro" id="IPR014017">
    <property type="entry name" value="DNA_helicase_UvrD-like_C"/>
</dbReference>
<protein>
    <recommendedName>
        <fullName evidence="7">DNA 3'-5' helicase</fullName>
        <ecNumber evidence="7">5.6.2.4</ecNumber>
    </recommendedName>
</protein>
<dbReference type="PANTHER" id="PTHR11070:SF67">
    <property type="entry name" value="DNA 3'-5' HELICASE"/>
    <property type="match status" value="1"/>
</dbReference>
<dbReference type="PANTHER" id="PTHR11070">
    <property type="entry name" value="UVRD / RECB / PCRA DNA HELICASE FAMILY MEMBER"/>
    <property type="match status" value="1"/>
</dbReference>
<dbReference type="Gene3D" id="3.40.50.300">
    <property type="entry name" value="P-loop containing nucleotide triphosphate hydrolases"/>
    <property type="match status" value="4"/>
</dbReference>
<dbReference type="RefSeq" id="WP_212141635.1">
    <property type="nucleotide sequence ID" value="NZ_JAGSSW010000002.1"/>
</dbReference>
<dbReference type="SUPFAM" id="SSF52540">
    <property type="entry name" value="P-loop containing nucleoside triphosphate hydrolases"/>
    <property type="match status" value="1"/>
</dbReference>
<evidence type="ECO:0000256" key="2">
    <source>
        <dbReference type="ARBA" id="ARBA00022801"/>
    </source>
</evidence>
<dbReference type="NCBIfam" id="NF010485">
    <property type="entry name" value="PRK13909.1-2"/>
    <property type="match status" value="1"/>
</dbReference>
<keyword evidence="2 9" id="KW-0378">Hydrolase</keyword>
<keyword evidence="5" id="KW-0413">Isomerase</keyword>
<dbReference type="InterPro" id="IPR027417">
    <property type="entry name" value="P-loop_NTPase"/>
</dbReference>
<keyword evidence="1 9" id="KW-0547">Nucleotide-binding</keyword>
<reference evidence="11 12" key="1">
    <citation type="submission" date="2021-04" db="EMBL/GenBank/DDBJ databases">
        <title>Molecular and phenotypic characterization and identification of bacterial isolates recovered from the Anatolian ground squirrels (Spermophilus xanthoprymnus) and which have the potential to form a new species in the Campylobacter genus.</title>
        <authorList>
            <person name="Aydin F."/>
            <person name="Abay S."/>
            <person name="Kayman T."/>
            <person name="Karakaya E."/>
            <person name="Mustak H.K."/>
            <person name="Mustak I.B."/>
            <person name="Bilgin N."/>
            <person name="Duzler A."/>
            <person name="Sahin O."/>
            <person name="Guran O."/>
            <person name="Saticioglu I.B."/>
        </authorList>
    </citation>
    <scope>NUCLEOTIDE SEQUENCE [LARGE SCALE GENOMIC DNA]</scope>
    <source>
        <strain evidence="12">faydin-G24</strain>
    </source>
</reference>
<evidence type="ECO:0000313" key="11">
    <source>
        <dbReference type="EMBL" id="MBR8463485.1"/>
    </source>
</evidence>
<evidence type="ECO:0000256" key="1">
    <source>
        <dbReference type="ARBA" id="ARBA00022741"/>
    </source>
</evidence>
<dbReference type="InterPro" id="IPR000212">
    <property type="entry name" value="DNA_helicase_UvrD/REP"/>
</dbReference>
<dbReference type="PROSITE" id="PS51198">
    <property type="entry name" value="UVRD_HELICASE_ATP_BIND"/>
    <property type="match status" value="1"/>
</dbReference>
<evidence type="ECO:0000256" key="5">
    <source>
        <dbReference type="ARBA" id="ARBA00023235"/>
    </source>
</evidence>
<dbReference type="Pfam" id="PF00580">
    <property type="entry name" value="UvrD-helicase"/>
    <property type="match status" value="1"/>
</dbReference>
<keyword evidence="3 9" id="KW-0347">Helicase</keyword>
<comment type="caution">
    <text evidence="11">The sequence shown here is derived from an EMBL/GenBank/DDBJ whole genome shotgun (WGS) entry which is preliminary data.</text>
</comment>
<dbReference type="NCBIfam" id="NF010487">
    <property type="entry name" value="PRK13909.1-4"/>
    <property type="match status" value="1"/>
</dbReference>
<gene>
    <name evidence="11" type="ORF">KDD93_02735</name>
</gene>
<evidence type="ECO:0000256" key="7">
    <source>
        <dbReference type="ARBA" id="ARBA00034808"/>
    </source>
</evidence>
<dbReference type="Pfam" id="PF13361">
    <property type="entry name" value="UvrD_C"/>
    <property type="match status" value="2"/>
</dbReference>
<comment type="catalytic activity">
    <reaction evidence="6">
        <text>Couples ATP hydrolysis with the unwinding of duplex DNA by translocating in the 3'-5' direction.</text>
        <dbReference type="EC" id="5.6.2.4"/>
    </reaction>
</comment>
<evidence type="ECO:0000256" key="4">
    <source>
        <dbReference type="ARBA" id="ARBA00022840"/>
    </source>
</evidence>
<dbReference type="InterPro" id="IPR014016">
    <property type="entry name" value="UvrD-like_ATP-bd"/>
</dbReference>
<keyword evidence="4 9" id="KW-0067">ATP-binding</keyword>
<keyword evidence="12" id="KW-1185">Reference proteome</keyword>
<feature type="domain" description="UvrD-like helicase ATP-binding" evidence="10">
    <location>
        <begin position="1"/>
        <end position="409"/>
    </location>
</feature>
<evidence type="ECO:0000259" key="10">
    <source>
        <dbReference type="PROSITE" id="PS51198"/>
    </source>
</evidence>
<dbReference type="EC" id="5.6.2.4" evidence="7"/>
<dbReference type="EMBL" id="JAGSSW010000002">
    <property type="protein sequence ID" value="MBR8463485.1"/>
    <property type="molecule type" value="Genomic_DNA"/>
</dbReference>
<evidence type="ECO:0000313" key="12">
    <source>
        <dbReference type="Proteomes" id="UP000682951"/>
    </source>
</evidence>
<feature type="binding site" evidence="9">
    <location>
        <begin position="9"/>
        <end position="16"/>
    </location>
    <ligand>
        <name>ATP</name>
        <dbReference type="ChEBI" id="CHEBI:30616"/>
    </ligand>
</feature>
<evidence type="ECO:0000256" key="3">
    <source>
        <dbReference type="ARBA" id="ARBA00022806"/>
    </source>
</evidence>
<organism evidence="11 12">
    <name type="scientific">Campylobacter anatolicus</name>
    <dbReference type="NCBI Taxonomy" id="2829105"/>
    <lineage>
        <taxon>Bacteria</taxon>
        <taxon>Pseudomonadati</taxon>
        <taxon>Campylobacterota</taxon>
        <taxon>Epsilonproteobacteria</taxon>
        <taxon>Campylobacterales</taxon>
        <taxon>Campylobacteraceae</taxon>
        <taxon>Campylobacter</taxon>
    </lineage>
</organism>
<comment type="catalytic activity">
    <reaction evidence="8">
        <text>ATP + H2O = ADP + phosphate + H(+)</text>
        <dbReference type="Rhea" id="RHEA:13065"/>
        <dbReference type="ChEBI" id="CHEBI:15377"/>
        <dbReference type="ChEBI" id="CHEBI:15378"/>
        <dbReference type="ChEBI" id="CHEBI:30616"/>
        <dbReference type="ChEBI" id="CHEBI:43474"/>
        <dbReference type="ChEBI" id="CHEBI:456216"/>
        <dbReference type="EC" id="5.6.2.4"/>
    </reaction>
</comment>
<evidence type="ECO:0000256" key="9">
    <source>
        <dbReference type="PROSITE-ProRule" id="PRU00560"/>
    </source>
</evidence>
<evidence type="ECO:0000256" key="6">
    <source>
        <dbReference type="ARBA" id="ARBA00034617"/>
    </source>
</evidence>
<proteinExistence type="predicted"/>
<accession>A0ABS5HGX9</accession>
<evidence type="ECO:0000256" key="8">
    <source>
        <dbReference type="ARBA" id="ARBA00048988"/>
    </source>
</evidence>
<name>A0ABS5HGX9_9BACT</name>